<name>A0AAD4VN51_PRUDU</name>
<sequence length="252" mass="28230">MAASKRPTSANDTQAWNFVADSNSNPRTSSYSSRSPPANSNFRLRVFLLTLRTDSSSRALTTKTRSFGGLDDYDEIFGGPVKPTKQSEGSSFNFDSIFSGSNAKSSSFNGYKDVYDVFGGMPGLKRPGSGLQKWIGKGREILFLVEGFDDKGALLEKKESLVIKEKLMELVSESKRRRREGKNARINNTEIGDDIDEFEYDDGFQSLFESEDLYLDDDGDEKVETVDYRENGQFWTVDAHSVLGAWKQPMEP</sequence>
<dbReference type="AlphaFoldDB" id="A0AAD4VN51"/>
<evidence type="ECO:0000313" key="3">
    <source>
        <dbReference type="Proteomes" id="UP001054821"/>
    </source>
</evidence>
<accession>A0AAD4VN51</accession>
<comment type="caution">
    <text evidence="2">The sequence shown here is derived from an EMBL/GenBank/DDBJ whole genome shotgun (WGS) entry which is preliminary data.</text>
</comment>
<evidence type="ECO:0000256" key="1">
    <source>
        <dbReference type="SAM" id="MobiDB-lite"/>
    </source>
</evidence>
<feature type="compositionally biased region" description="Polar residues" evidence="1">
    <location>
        <begin position="1"/>
        <end position="16"/>
    </location>
</feature>
<organism evidence="2 3">
    <name type="scientific">Prunus dulcis</name>
    <name type="common">Almond</name>
    <name type="synonym">Amygdalus dulcis</name>
    <dbReference type="NCBI Taxonomy" id="3755"/>
    <lineage>
        <taxon>Eukaryota</taxon>
        <taxon>Viridiplantae</taxon>
        <taxon>Streptophyta</taxon>
        <taxon>Embryophyta</taxon>
        <taxon>Tracheophyta</taxon>
        <taxon>Spermatophyta</taxon>
        <taxon>Magnoliopsida</taxon>
        <taxon>eudicotyledons</taxon>
        <taxon>Gunneridae</taxon>
        <taxon>Pentapetalae</taxon>
        <taxon>rosids</taxon>
        <taxon>fabids</taxon>
        <taxon>Rosales</taxon>
        <taxon>Rosaceae</taxon>
        <taxon>Amygdaloideae</taxon>
        <taxon>Amygdaleae</taxon>
        <taxon>Prunus</taxon>
    </lineage>
</organism>
<feature type="region of interest" description="Disordered" evidence="1">
    <location>
        <begin position="1"/>
        <end position="38"/>
    </location>
</feature>
<evidence type="ECO:0000313" key="2">
    <source>
        <dbReference type="EMBL" id="KAI5327364.1"/>
    </source>
</evidence>
<gene>
    <name evidence="2" type="ORF">L3X38_026760</name>
</gene>
<dbReference type="EMBL" id="JAJFAZ020000005">
    <property type="protein sequence ID" value="KAI5327364.1"/>
    <property type="molecule type" value="Genomic_DNA"/>
</dbReference>
<reference evidence="2 3" key="1">
    <citation type="journal article" date="2022" name="G3 (Bethesda)">
        <title>Whole-genome sequence and methylome profiling of the almond [Prunus dulcis (Mill.) D.A. Webb] cultivar 'Nonpareil'.</title>
        <authorList>
            <person name="D'Amico-Willman K.M."/>
            <person name="Ouma W.Z."/>
            <person name="Meulia T."/>
            <person name="Sideli G.M."/>
            <person name="Gradziel T.M."/>
            <person name="Fresnedo-Ramirez J."/>
        </authorList>
    </citation>
    <scope>NUCLEOTIDE SEQUENCE [LARGE SCALE GENOMIC DNA]</scope>
    <source>
        <strain evidence="2">Clone GOH B32 T37-40</strain>
    </source>
</reference>
<protein>
    <submittedName>
        <fullName evidence="2">Uncharacterized protein</fullName>
    </submittedName>
</protein>
<proteinExistence type="predicted"/>
<feature type="compositionally biased region" description="Low complexity" evidence="1">
    <location>
        <begin position="22"/>
        <end position="38"/>
    </location>
</feature>
<keyword evidence="3" id="KW-1185">Reference proteome</keyword>
<dbReference type="Proteomes" id="UP001054821">
    <property type="component" value="Chromosome 5"/>
</dbReference>